<dbReference type="Pfam" id="PF24167">
    <property type="entry name" value="DUF7411"/>
    <property type="match status" value="1"/>
</dbReference>
<keyword evidence="5" id="KW-1185">Reference proteome</keyword>
<dbReference type="HOGENOM" id="CLU_1381418_0_0_2"/>
<evidence type="ECO:0000313" key="3">
    <source>
        <dbReference type="EMBL" id="ERJ06243.1"/>
    </source>
</evidence>
<dbReference type="KEGG" id="hti:HTIA_1676"/>
<evidence type="ECO:0000313" key="2">
    <source>
        <dbReference type="EMBL" id="CCQ33803.1"/>
    </source>
</evidence>
<dbReference type="InterPro" id="IPR055834">
    <property type="entry name" value="DUF7411"/>
</dbReference>
<protein>
    <submittedName>
        <fullName evidence="3">Sulfate adenylyltransferase subunit 2 protein</fullName>
        <ecNumber evidence="3">2.7.7.4</ecNumber>
    </submittedName>
</protein>
<feature type="region of interest" description="Disordered" evidence="1">
    <location>
        <begin position="192"/>
        <end position="225"/>
    </location>
</feature>
<dbReference type="eggNOG" id="arCOG00037">
    <property type="taxonomic scope" value="Archaea"/>
</dbReference>
<dbReference type="EMBL" id="AFNT02000018">
    <property type="protein sequence ID" value="ERJ06243.1"/>
    <property type="molecule type" value="Genomic_DNA"/>
</dbReference>
<evidence type="ECO:0000313" key="5">
    <source>
        <dbReference type="Proteomes" id="UP000015381"/>
    </source>
</evidence>
<dbReference type="EC" id="2.7.7.4" evidence="3"/>
<dbReference type="Gene3D" id="3.40.50.620">
    <property type="entry name" value="HUPs"/>
    <property type="match status" value="1"/>
</dbReference>
<dbReference type="STRING" id="1033806.HTIA_1676"/>
<dbReference type="PATRIC" id="fig|1033806.12.peg.1665"/>
<proteinExistence type="predicted"/>
<name>F7PNF8_9EURY</name>
<dbReference type="InterPro" id="IPR014729">
    <property type="entry name" value="Rossmann-like_a/b/a_fold"/>
</dbReference>
<organism evidence="3 4">
    <name type="scientific">Halorhabdus tiamatea SARL4B</name>
    <dbReference type="NCBI Taxonomy" id="1033806"/>
    <lineage>
        <taxon>Archaea</taxon>
        <taxon>Methanobacteriati</taxon>
        <taxon>Methanobacteriota</taxon>
        <taxon>Stenosarchaea group</taxon>
        <taxon>Halobacteria</taxon>
        <taxon>Halobacteriales</taxon>
        <taxon>Haloarculaceae</taxon>
        <taxon>Halorhabdus</taxon>
    </lineage>
</organism>
<dbReference type="AlphaFoldDB" id="F7PNF8"/>
<dbReference type="Proteomes" id="UP000015381">
    <property type="component" value="Chromosome I"/>
</dbReference>
<dbReference type="GO" id="GO:0004781">
    <property type="term" value="F:sulfate adenylyltransferase (ATP) activity"/>
    <property type="evidence" value="ECO:0007669"/>
    <property type="project" value="UniProtKB-EC"/>
</dbReference>
<dbReference type="SUPFAM" id="SSF52402">
    <property type="entry name" value="Adenine nucleotide alpha hydrolases-like"/>
    <property type="match status" value="1"/>
</dbReference>
<keyword evidence="3" id="KW-0808">Transferase</keyword>
<reference evidence="3 4" key="2">
    <citation type="journal article" date="2013" name="PLoS ONE">
        <title>INDIGO - INtegrated Data Warehouse of MIcrobial GenOmes with Examples from the Red Sea Extremophiles.</title>
        <authorList>
            <person name="Alam I."/>
            <person name="Antunes A."/>
            <person name="Kamau A.A."/>
            <person name="Ba Alawi W."/>
            <person name="Kalkatawi M."/>
            <person name="Stingl U."/>
            <person name="Bajic V.B."/>
        </authorList>
    </citation>
    <scope>NUCLEOTIDE SEQUENCE [LARGE SCALE GENOMIC DNA]</scope>
    <source>
        <strain evidence="3 4">SARL4B</strain>
    </source>
</reference>
<reference evidence="3 4" key="1">
    <citation type="journal article" date="2011" name="J. Bacteriol.">
        <title>Genome sequence of Halorhabdus tiamatea, the first archaeon isolated from a deep-sea anoxic brine lake.</title>
        <authorList>
            <person name="Antunes A."/>
            <person name="Alam I."/>
            <person name="Bajic V.B."/>
            <person name="Stingl U."/>
        </authorList>
    </citation>
    <scope>NUCLEOTIDE SEQUENCE [LARGE SCALE GENOMIC DNA]</scope>
    <source>
        <strain evidence="3 4">SARL4B</strain>
    </source>
</reference>
<dbReference type="Proteomes" id="UP000003861">
    <property type="component" value="Unassembled WGS sequence"/>
</dbReference>
<evidence type="ECO:0000313" key="4">
    <source>
        <dbReference type="Proteomes" id="UP000003861"/>
    </source>
</evidence>
<dbReference type="NCBIfam" id="NF011155">
    <property type="entry name" value="PRK14561.1"/>
    <property type="match status" value="1"/>
</dbReference>
<dbReference type="GeneID" id="23799771"/>
<dbReference type="eggNOG" id="arCOG06395">
    <property type="taxonomic scope" value="Archaea"/>
</dbReference>
<gene>
    <name evidence="3" type="ORF">HLRTI_001722</name>
    <name evidence="2" type="ORF">HTIA_1676</name>
</gene>
<dbReference type="EMBL" id="HF571520">
    <property type="protein sequence ID" value="CCQ33803.1"/>
    <property type="molecule type" value="Genomic_DNA"/>
</dbReference>
<accession>F7PNF8</accession>
<dbReference type="RefSeq" id="WP_008527552.1">
    <property type="nucleotide sequence ID" value="NC_021921.1"/>
</dbReference>
<sequence>MELGLSFSGGKDSALAALLADPFFDVTLVTATFGVTDAAENARAAAERIGFAHETIELDRAVVETAVERMVHDGYPRNGIQEVHEATLEAVAEAGFDAVGDGTRRDDRAPTVSRSVAQSLEDRHGVQYVAPLAGYGRETIDDLAGELLRIETGPSEQLAKGDYEHELRAVMADEYGEDAIYEIFPEHVQSVVRGRDADDEDRPEFEGQPMFKGDFHGEYEGGTDE</sequence>
<reference evidence="2 5" key="3">
    <citation type="journal article" date="2014" name="Environ. Microbiol.">
        <title>Halorhabdus tiamatea: proteogenomics and glycosidase activity measurements identify the first cultivated euryarchaeon from a deep-sea anoxic brine lake as potential polysaccharide degrader.</title>
        <authorList>
            <person name="Werner J."/>
            <person name="Ferrer M."/>
            <person name="Michel G."/>
            <person name="Mann A.J."/>
            <person name="Huang S."/>
            <person name="Juarez S."/>
            <person name="Ciordia S."/>
            <person name="Albar J.P."/>
            <person name="Alcaide M."/>
            <person name="La Cono V."/>
            <person name="Yakimov M.M."/>
            <person name="Antunes A."/>
            <person name="Taborda M."/>
            <person name="Da Costa M.S."/>
            <person name="Amann R.I."/>
            <person name="Gloeckner F.O."/>
            <person name="Golyshina O.V."/>
            <person name="Golyshin P.N."/>
            <person name="Teeling H."/>
        </authorList>
    </citation>
    <scope>NUCLEOTIDE SEQUENCE [LARGE SCALE GENOMIC DNA]</scope>
    <source>
        <strain evidence="5">SARL4B</strain>
        <strain evidence="2">Type strain: SARL4B</strain>
    </source>
</reference>
<evidence type="ECO:0000256" key="1">
    <source>
        <dbReference type="SAM" id="MobiDB-lite"/>
    </source>
</evidence>
<keyword evidence="3" id="KW-0548">Nucleotidyltransferase</keyword>